<evidence type="ECO:0000256" key="1">
    <source>
        <dbReference type="ARBA" id="ARBA00022676"/>
    </source>
</evidence>
<sequence length="355" mass="38229">MSTDAAPLGARILFVKLMALGDVVLASAAPAALKARDPACRVTWVCANGLAELVRLFPGVDEVLPVDAGALLRGGLGARTRAVLAAWRPLAGRRFDDVVIAHQDARYGVLALPARGRRRRMRRGTTARPLPVAGRWFADEYVRLALGYPDEGPVTRTWELADLRGRLPEGRALVPEADGRAIAVLVPGGARNALRDTPQRRWPVERYVELARRLHARGHAVVLVGDAADREVLPAFADVPVIDRLGRLRIVESTAVLEVADVVVSHDTGPMHLARLVRAPLVALFGPTSPHDFAPEDARTTVLWGGAALACRPCYDGREVAPCRDNRCMQDLGVARVEEAALAMAQSASPAEVRA</sequence>
<keyword evidence="4" id="KW-1185">Reference proteome</keyword>
<reference evidence="3" key="1">
    <citation type="submission" date="2022-08" db="EMBL/GenBank/DDBJ databases">
        <title>Draft genome sequencing of Roseisolibacter agri AW1220.</title>
        <authorList>
            <person name="Tobiishi Y."/>
            <person name="Tonouchi A."/>
        </authorList>
    </citation>
    <scope>NUCLEOTIDE SEQUENCE</scope>
    <source>
        <strain evidence="3">AW1220</strain>
    </source>
</reference>
<keyword evidence="2" id="KW-0808">Transferase</keyword>
<dbReference type="GO" id="GO:0005829">
    <property type="term" value="C:cytosol"/>
    <property type="evidence" value="ECO:0007669"/>
    <property type="project" value="TreeGrafter"/>
</dbReference>
<dbReference type="SUPFAM" id="SSF53756">
    <property type="entry name" value="UDP-Glycosyltransferase/glycogen phosphorylase"/>
    <property type="match status" value="1"/>
</dbReference>
<proteinExistence type="predicted"/>
<name>A0AA37QBX8_9BACT</name>
<accession>A0AA37QBX8</accession>
<dbReference type="EMBL" id="BRXS01000006">
    <property type="protein sequence ID" value="GLC27467.1"/>
    <property type="molecule type" value="Genomic_DNA"/>
</dbReference>
<evidence type="ECO:0000256" key="2">
    <source>
        <dbReference type="ARBA" id="ARBA00022679"/>
    </source>
</evidence>
<evidence type="ECO:0000313" key="4">
    <source>
        <dbReference type="Proteomes" id="UP001161325"/>
    </source>
</evidence>
<gene>
    <name evidence="3" type="ORF">rosag_39800</name>
</gene>
<dbReference type="CDD" id="cd03789">
    <property type="entry name" value="GT9_LPS_heptosyltransferase"/>
    <property type="match status" value="1"/>
</dbReference>
<dbReference type="InterPro" id="IPR002201">
    <property type="entry name" value="Glyco_trans_9"/>
</dbReference>
<protein>
    <submittedName>
        <fullName evidence="3">Heptosyltransferase</fullName>
    </submittedName>
</protein>
<evidence type="ECO:0000313" key="3">
    <source>
        <dbReference type="EMBL" id="GLC27467.1"/>
    </source>
</evidence>
<dbReference type="Proteomes" id="UP001161325">
    <property type="component" value="Unassembled WGS sequence"/>
</dbReference>
<comment type="caution">
    <text evidence="3">The sequence shown here is derived from an EMBL/GenBank/DDBJ whole genome shotgun (WGS) entry which is preliminary data.</text>
</comment>
<keyword evidence="1" id="KW-0328">Glycosyltransferase</keyword>
<organism evidence="3 4">
    <name type="scientific">Roseisolibacter agri</name>
    <dbReference type="NCBI Taxonomy" id="2014610"/>
    <lineage>
        <taxon>Bacteria</taxon>
        <taxon>Pseudomonadati</taxon>
        <taxon>Gemmatimonadota</taxon>
        <taxon>Gemmatimonadia</taxon>
        <taxon>Gemmatimonadales</taxon>
        <taxon>Gemmatimonadaceae</taxon>
        <taxon>Roseisolibacter</taxon>
    </lineage>
</organism>
<dbReference type="PANTHER" id="PTHR30160">
    <property type="entry name" value="TETRAACYLDISACCHARIDE 4'-KINASE-RELATED"/>
    <property type="match status" value="1"/>
</dbReference>
<dbReference type="AlphaFoldDB" id="A0AA37QBX8"/>
<dbReference type="GO" id="GO:0008713">
    <property type="term" value="F:ADP-heptose-lipopolysaccharide heptosyltransferase activity"/>
    <property type="evidence" value="ECO:0007669"/>
    <property type="project" value="TreeGrafter"/>
</dbReference>
<dbReference type="Gene3D" id="3.40.50.2000">
    <property type="entry name" value="Glycogen Phosphorylase B"/>
    <property type="match status" value="2"/>
</dbReference>
<dbReference type="Pfam" id="PF01075">
    <property type="entry name" value="Glyco_transf_9"/>
    <property type="match status" value="1"/>
</dbReference>
<dbReference type="RefSeq" id="WP_284351906.1">
    <property type="nucleotide sequence ID" value="NZ_BRXS01000006.1"/>
</dbReference>
<dbReference type="GO" id="GO:0009244">
    <property type="term" value="P:lipopolysaccharide core region biosynthetic process"/>
    <property type="evidence" value="ECO:0007669"/>
    <property type="project" value="TreeGrafter"/>
</dbReference>
<dbReference type="InterPro" id="IPR051199">
    <property type="entry name" value="LPS_LOS_Heptosyltrfase"/>
</dbReference>